<reference evidence="1" key="2">
    <citation type="submission" date="2023-10" db="EMBL/GenBank/DDBJ databases">
        <authorList>
            <person name="Choi B."/>
        </authorList>
    </citation>
    <scope>NUCLEOTIDE SEQUENCE</scope>
    <source>
        <strain evidence="1">UMB0763</strain>
    </source>
</reference>
<dbReference type="Proteomes" id="UP000234560">
    <property type="component" value="Chromosome"/>
</dbReference>
<dbReference type="InterPro" id="IPR015424">
    <property type="entry name" value="PyrdxlP-dep_Trfase"/>
</dbReference>
<dbReference type="PANTHER" id="PTHR43799">
    <property type="entry name" value="AMINOTRANSFERASE, PUTATIVE-RELATED"/>
    <property type="match status" value="1"/>
</dbReference>
<keyword evidence="1" id="KW-0808">Transferase</keyword>
<reference evidence="1" key="1">
    <citation type="submission" date="2017-12" db="EMBL/GenBank/DDBJ databases">
        <authorList>
            <person name="Thomas-White K."/>
            <person name="Wolfe A.J."/>
        </authorList>
    </citation>
    <scope>NUCLEOTIDE SEQUENCE</scope>
    <source>
        <strain evidence="1">UMB0763</strain>
    </source>
</reference>
<dbReference type="CDD" id="cd00609">
    <property type="entry name" value="AAT_like"/>
    <property type="match status" value="1"/>
</dbReference>
<gene>
    <name evidence="1" type="ORF">CYJ47_11445</name>
</gene>
<dbReference type="InterPro" id="IPR015422">
    <property type="entry name" value="PyrdxlP-dep_Trfase_small"/>
</dbReference>
<keyword evidence="1" id="KW-0032">Aminotransferase</keyword>
<dbReference type="GO" id="GO:0004069">
    <property type="term" value="F:L-aspartate:2-oxoglutarate aminotransferase activity"/>
    <property type="evidence" value="ECO:0007669"/>
    <property type="project" value="InterPro"/>
</dbReference>
<dbReference type="PANTHER" id="PTHR43799:SF1">
    <property type="entry name" value="ASPARTATE AMINOTRANSFERASE"/>
    <property type="match status" value="1"/>
</dbReference>
<name>A0AAF0YR09_9CORY</name>
<protein>
    <submittedName>
        <fullName evidence="1">Aminotransferase</fullName>
    </submittedName>
</protein>
<dbReference type="EMBL" id="CP136958">
    <property type="protein sequence ID" value="WOT01855.1"/>
    <property type="molecule type" value="Genomic_DNA"/>
</dbReference>
<dbReference type="InterPro" id="IPR015421">
    <property type="entry name" value="PyrdxlP-dep_Trfase_major"/>
</dbReference>
<accession>A0AAF0YR09</accession>
<dbReference type="InterPro" id="IPR024551">
    <property type="entry name" value="AspAT_Ic"/>
</dbReference>
<evidence type="ECO:0000313" key="1">
    <source>
        <dbReference type="EMBL" id="WOT01855.1"/>
    </source>
</evidence>
<dbReference type="SUPFAM" id="SSF53383">
    <property type="entry name" value="PLP-dependent transferases"/>
    <property type="match status" value="1"/>
</dbReference>
<evidence type="ECO:0000313" key="2">
    <source>
        <dbReference type="Proteomes" id="UP000234560"/>
    </source>
</evidence>
<dbReference type="Pfam" id="PF12897">
    <property type="entry name" value="Asp_aminotransf"/>
    <property type="match status" value="1"/>
</dbReference>
<proteinExistence type="predicted"/>
<dbReference type="AlphaFoldDB" id="A0AAF0YR09"/>
<dbReference type="KEGG" id="cpyr:CYJ47_11445"/>
<dbReference type="Gene3D" id="3.90.1150.10">
    <property type="entry name" value="Aspartate Aminotransferase, domain 1"/>
    <property type="match status" value="1"/>
</dbReference>
<sequence length="416" mass="46005">MTHTLDLAELQKQYEELKAKNLDLNLTRGKPSTEQLDFSNALLGLPEQGKIKDKTGTDVRNYGNLRGIEDIREIWAELLGVGMDNIIAGDSSSLNIQFDIISWTYIFGNQDSPKPWSQEEDLKWLCPVPGYDRHFTITQKFGFEMIPVPMNEDGPDMDTVRELVKDPAVKGMWCVPMFSNPGGQTYSEKVCRELAEMETAAPDFRIFWDNAYAIHILRGDFPPVYPVLDYAAEAGHPNRFNIFASTSKITLAGSGVSFYASSTENLDFWASVAKVRGIGPNKVNQLAHAQFFTDAEGVRNHMKKHVASLAPKFEKVVSILENRLGEYGVASWTNPDGGYFISLDVVDGTASRVVELAKEAGIALTNAGSSFPLHKDPNDRNIRLSPSLPPIDELEQAMEGVATCVLLAAAEKQAQA</sequence>
<dbReference type="Gene3D" id="3.40.640.10">
    <property type="entry name" value="Type I PLP-dependent aspartate aminotransferase-like (Major domain)"/>
    <property type="match status" value="1"/>
</dbReference>
<dbReference type="RefSeq" id="WP_101678588.1">
    <property type="nucleotide sequence ID" value="NZ_CP136958.1"/>
</dbReference>
<organism evidence="1 2">
    <name type="scientific">Corynebacterium pyruviciproducens</name>
    <dbReference type="NCBI Taxonomy" id="598660"/>
    <lineage>
        <taxon>Bacteria</taxon>
        <taxon>Bacillati</taxon>
        <taxon>Actinomycetota</taxon>
        <taxon>Actinomycetes</taxon>
        <taxon>Mycobacteriales</taxon>
        <taxon>Corynebacteriaceae</taxon>
        <taxon>Corynebacterium</taxon>
    </lineage>
</organism>